<sequence length="369" mass="40467">MKRILVQCVKELAQFRRDRLTVALAFLLPLISLFILSFAIRLEAKNIPIVIQDLNNTPLSRSYIERFFATNQFQPTPDHGGDTLIHALDRGLAKAVVLIPPNFSRDIKSGRGSDVQILVDGTDTNNARVIQNSIHATTTAFLAAAGIEPGRNPLAPHLRIWFNPGRKESLYIVPGVFGFLLWVFPSLLAAMSMVREKEKGNIIQVYATNMTAAELILGKGLAYLIVALGEAAILMLVGAFIFKLGFAGDPIPLLVGTPLYLSASVMFGLAIGTRAKNLMATVQAVALTGFMTALLLSGFIYPISNIPFPLIHLADIVPARYFIQISRDAFVRGTGWRGTWFAILTIAILGLMLFAFARWGLRKMQLSSD</sequence>
<evidence type="ECO:0000313" key="10">
    <source>
        <dbReference type="EMBL" id="AFY96896.1"/>
    </source>
</evidence>
<dbReference type="Pfam" id="PF12698">
    <property type="entry name" value="ABC2_membrane_3"/>
    <property type="match status" value="1"/>
</dbReference>
<feature type="transmembrane region" description="Helical" evidence="8">
    <location>
        <begin position="20"/>
        <end position="40"/>
    </location>
</feature>
<evidence type="ECO:0000259" key="9">
    <source>
        <dbReference type="PROSITE" id="PS51012"/>
    </source>
</evidence>
<evidence type="ECO:0000256" key="8">
    <source>
        <dbReference type="SAM" id="Phobius"/>
    </source>
</evidence>
<evidence type="ECO:0000313" key="11">
    <source>
        <dbReference type="Proteomes" id="UP000010366"/>
    </source>
</evidence>
<keyword evidence="6 8" id="KW-1133">Transmembrane helix</keyword>
<keyword evidence="5 8" id="KW-0812">Transmembrane</keyword>
<dbReference type="KEGG" id="cmp:Cha6605_6057"/>
<dbReference type="EMBL" id="CP003601">
    <property type="protein sequence ID" value="AFY96896.1"/>
    <property type="molecule type" value="Genomic_DNA"/>
</dbReference>
<geneLocation type="plasmid" evidence="10 11">
    <name>pCHA6605.01</name>
</geneLocation>
<feature type="transmembrane region" description="Helical" evidence="8">
    <location>
        <begin position="171"/>
        <end position="194"/>
    </location>
</feature>
<dbReference type="RefSeq" id="WP_015328784.1">
    <property type="nucleotide sequence ID" value="NC_020053.1"/>
</dbReference>
<comment type="subcellular location">
    <subcellularLocation>
        <location evidence="1">Cell membrane</location>
        <topology evidence="1">Multi-pass membrane protein</topology>
    </subcellularLocation>
</comment>
<dbReference type="HOGENOM" id="CLU_039483_8_3_3"/>
<name>K9UR25_CHAP6</name>
<dbReference type="PATRIC" id="fig|1173020.3.peg.6956"/>
<keyword evidence="10" id="KW-0614">Plasmid</keyword>
<dbReference type="InterPro" id="IPR047817">
    <property type="entry name" value="ABC2_TM_bact-type"/>
</dbReference>
<dbReference type="AlphaFoldDB" id="K9UR25"/>
<feature type="transmembrane region" description="Helical" evidence="8">
    <location>
        <begin position="284"/>
        <end position="303"/>
    </location>
</feature>
<dbReference type="PANTHER" id="PTHR30294:SF29">
    <property type="entry name" value="MULTIDRUG ABC TRANSPORTER PERMEASE YBHS-RELATED"/>
    <property type="match status" value="1"/>
</dbReference>
<dbReference type="GO" id="GO:0140359">
    <property type="term" value="F:ABC-type transporter activity"/>
    <property type="evidence" value="ECO:0007669"/>
    <property type="project" value="InterPro"/>
</dbReference>
<dbReference type="Gene3D" id="3.40.1710.10">
    <property type="entry name" value="abc type-2 transporter like domain"/>
    <property type="match status" value="1"/>
</dbReference>
<dbReference type="InterPro" id="IPR013525">
    <property type="entry name" value="ABC2_TM"/>
</dbReference>
<dbReference type="eggNOG" id="COG0842">
    <property type="taxonomic scope" value="Bacteria"/>
</dbReference>
<dbReference type="OrthoDB" id="9808686at2"/>
<keyword evidence="4" id="KW-1003">Cell membrane</keyword>
<evidence type="ECO:0000256" key="4">
    <source>
        <dbReference type="ARBA" id="ARBA00022475"/>
    </source>
</evidence>
<reference evidence="10 11" key="1">
    <citation type="submission" date="2012-05" db="EMBL/GenBank/DDBJ databases">
        <title>Noncontiguous Finished plasmid 1 of genome of Chamaesiphon sp. PCC 6605.</title>
        <authorList>
            <consortium name="US DOE Joint Genome Institute"/>
            <person name="Gugger M."/>
            <person name="Coursin T."/>
            <person name="Rippka R."/>
            <person name="Tandeau De Marsac N."/>
            <person name="Huntemann M."/>
            <person name="Wei C.-L."/>
            <person name="Han J."/>
            <person name="Detter J.C."/>
            <person name="Han C."/>
            <person name="Tapia R."/>
            <person name="Chen A."/>
            <person name="Kyrpides N."/>
            <person name="Mavromatis K."/>
            <person name="Markowitz V."/>
            <person name="Szeto E."/>
            <person name="Ivanova N."/>
            <person name="Pagani I."/>
            <person name="Pati A."/>
            <person name="Goodwin L."/>
            <person name="Nordberg H.P."/>
            <person name="Cantor M.N."/>
            <person name="Hua S.X."/>
            <person name="Woyke T."/>
            <person name="Kerfeld C.A."/>
        </authorList>
    </citation>
    <scope>NUCLEOTIDE SEQUENCE [LARGE SCALE GENOMIC DNA]</scope>
    <source>
        <strain evidence="11">ATCC 27169 / PCC 6605</strain>
        <plasmid evidence="11">Plasmid pCHA6605.01</plasmid>
    </source>
</reference>
<feature type="transmembrane region" description="Helical" evidence="8">
    <location>
        <begin position="220"/>
        <end position="241"/>
    </location>
</feature>
<evidence type="ECO:0000256" key="2">
    <source>
        <dbReference type="ARBA" id="ARBA00007783"/>
    </source>
</evidence>
<evidence type="ECO:0000256" key="7">
    <source>
        <dbReference type="ARBA" id="ARBA00023136"/>
    </source>
</evidence>
<accession>K9UR25</accession>
<comment type="similarity">
    <text evidence="2">Belongs to the ABC-2 integral membrane protein family.</text>
</comment>
<dbReference type="PANTHER" id="PTHR30294">
    <property type="entry name" value="MEMBRANE COMPONENT OF ABC TRANSPORTER YHHJ-RELATED"/>
    <property type="match status" value="1"/>
</dbReference>
<evidence type="ECO:0000256" key="3">
    <source>
        <dbReference type="ARBA" id="ARBA00022448"/>
    </source>
</evidence>
<protein>
    <submittedName>
        <fullName evidence="10">ABC-type multidrug transport system, permease component</fullName>
    </submittedName>
</protein>
<gene>
    <name evidence="10" type="ORF">Cha6605_6057</name>
</gene>
<evidence type="ECO:0000256" key="5">
    <source>
        <dbReference type="ARBA" id="ARBA00022692"/>
    </source>
</evidence>
<dbReference type="GO" id="GO:0005886">
    <property type="term" value="C:plasma membrane"/>
    <property type="evidence" value="ECO:0007669"/>
    <property type="project" value="UniProtKB-SubCell"/>
</dbReference>
<keyword evidence="11" id="KW-1185">Reference proteome</keyword>
<evidence type="ECO:0000256" key="6">
    <source>
        <dbReference type="ARBA" id="ARBA00022989"/>
    </source>
</evidence>
<dbReference type="Proteomes" id="UP000010366">
    <property type="component" value="Plasmid pCHA6605.01"/>
</dbReference>
<keyword evidence="7 8" id="KW-0472">Membrane</keyword>
<dbReference type="PROSITE" id="PS51012">
    <property type="entry name" value="ABC_TM2"/>
    <property type="match status" value="1"/>
</dbReference>
<feature type="transmembrane region" description="Helical" evidence="8">
    <location>
        <begin position="253"/>
        <end position="272"/>
    </location>
</feature>
<organism evidence="10 11">
    <name type="scientific">Chamaesiphon minutus (strain ATCC 27169 / PCC 6605)</name>
    <dbReference type="NCBI Taxonomy" id="1173020"/>
    <lineage>
        <taxon>Bacteria</taxon>
        <taxon>Bacillati</taxon>
        <taxon>Cyanobacteriota</taxon>
        <taxon>Cyanophyceae</taxon>
        <taxon>Gomontiellales</taxon>
        <taxon>Chamaesiphonaceae</taxon>
        <taxon>Chamaesiphon</taxon>
    </lineage>
</organism>
<proteinExistence type="inferred from homology"/>
<feature type="domain" description="ABC transmembrane type-2" evidence="9">
    <location>
        <begin position="127"/>
        <end position="364"/>
    </location>
</feature>
<feature type="transmembrane region" description="Helical" evidence="8">
    <location>
        <begin position="340"/>
        <end position="361"/>
    </location>
</feature>
<dbReference type="InterPro" id="IPR051449">
    <property type="entry name" value="ABC-2_transporter_component"/>
</dbReference>
<keyword evidence="3" id="KW-0813">Transport</keyword>
<evidence type="ECO:0000256" key="1">
    <source>
        <dbReference type="ARBA" id="ARBA00004651"/>
    </source>
</evidence>